<dbReference type="EMBL" id="CM001221">
    <property type="protein sequence ID" value="AES99189.1"/>
    <property type="molecule type" value="Genomic_DNA"/>
</dbReference>
<keyword evidence="3" id="KW-1185">Reference proteome</keyword>
<name>G7KG02_MEDTR</name>
<reference evidence="1 3" key="2">
    <citation type="journal article" date="2014" name="BMC Genomics">
        <title>An improved genome release (version Mt4.0) for the model legume Medicago truncatula.</title>
        <authorList>
            <person name="Tang H."/>
            <person name="Krishnakumar V."/>
            <person name="Bidwell S."/>
            <person name="Rosen B."/>
            <person name="Chan A."/>
            <person name="Zhou S."/>
            <person name="Gentzbittel L."/>
            <person name="Childs K.L."/>
            <person name="Yandell M."/>
            <person name="Gundlach H."/>
            <person name="Mayer K.F."/>
            <person name="Schwartz D.C."/>
            <person name="Town C.D."/>
        </authorList>
    </citation>
    <scope>GENOME REANNOTATION</scope>
    <source>
        <strain evidence="1">A17</strain>
        <strain evidence="2 3">cv. Jemalong A17</strain>
    </source>
</reference>
<reference evidence="1 3" key="1">
    <citation type="journal article" date="2011" name="Nature">
        <title>The Medicago genome provides insight into the evolution of rhizobial symbioses.</title>
        <authorList>
            <person name="Young N.D."/>
            <person name="Debelle F."/>
            <person name="Oldroyd G.E."/>
            <person name="Geurts R."/>
            <person name="Cannon S.B."/>
            <person name="Udvardi M.K."/>
            <person name="Benedito V.A."/>
            <person name="Mayer K.F."/>
            <person name="Gouzy J."/>
            <person name="Schoof H."/>
            <person name="Van de Peer Y."/>
            <person name="Proost S."/>
            <person name="Cook D.R."/>
            <person name="Meyers B.C."/>
            <person name="Spannagl M."/>
            <person name="Cheung F."/>
            <person name="De Mita S."/>
            <person name="Krishnakumar V."/>
            <person name="Gundlach H."/>
            <person name="Zhou S."/>
            <person name="Mudge J."/>
            <person name="Bharti A.K."/>
            <person name="Murray J.D."/>
            <person name="Naoumkina M.A."/>
            <person name="Rosen B."/>
            <person name="Silverstein K.A."/>
            <person name="Tang H."/>
            <person name="Rombauts S."/>
            <person name="Zhao P.X."/>
            <person name="Zhou P."/>
            <person name="Barbe V."/>
            <person name="Bardou P."/>
            <person name="Bechner M."/>
            <person name="Bellec A."/>
            <person name="Berger A."/>
            <person name="Berges H."/>
            <person name="Bidwell S."/>
            <person name="Bisseling T."/>
            <person name="Choisne N."/>
            <person name="Couloux A."/>
            <person name="Denny R."/>
            <person name="Deshpande S."/>
            <person name="Dai X."/>
            <person name="Doyle J.J."/>
            <person name="Dudez A.M."/>
            <person name="Farmer A.D."/>
            <person name="Fouteau S."/>
            <person name="Franken C."/>
            <person name="Gibelin C."/>
            <person name="Gish J."/>
            <person name="Goldstein S."/>
            <person name="Gonzalez A.J."/>
            <person name="Green P.J."/>
            <person name="Hallab A."/>
            <person name="Hartog M."/>
            <person name="Hua A."/>
            <person name="Humphray S.J."/>
            <person name="Jeong D.H."/>
            <person name="Jing Y."/>
            <person name="Jocker A."/>
            <person name="Kenton S.M."/>
            <person name="Kim D.J."/>
            <person name="Klee K."/>
            <person name="Lai H."/>
            <person name="Lang C."/>
            <person name="Lin S."/>
            <person name="Macmil S.L."/>
            <person name="Magdelenat G."/>
            <person name="Matthews L."/>
            <person name="McCorrison J."/>
            <person name="Monaghan E.L."/>
            <person name="Mun J.H."/>
            <person name="Najar F.Z."/>
            <person name="Nicholson C."/>
            <person name="Noirot C."/>
            <person name="O'Bleness M."/>
            <person name="Paule C.R."/>
            <person name="Poulain J."/>
            <person name="Prion F."/>
            <person name="Qin B."/>
            <person name="Qu C."/>
            <person name="Retzel E.F."/>
            <person name="Riddle C."/>
            <person name="Sallet E."/>
            <person name="Samain S."/>
            <person name="Samson N."/>
            <person name="Sanders I."/>
            <person name="Saurat O."/>
            <person name="Scarpelli C."/>
            <person name="Schiex T."/>
            <person name="Segurens B."/>
            <person name="Severin A.J."/>
            <person name="Sherrier D.J."/>
            <person name="Shi R."/>
            <person name="Sims S."/>
            <person name="Singer S.R."/>
            <person name="Sinharoy S."/>
            <person name="Sterck L."/>
            <person name="Viollet A."/>
            <person name="Wang B.B."/>
            <person name="Wang K."/>
            <person name="Wang M."/>
            <person name="Wang X."/>
            <person name="Warfsmann J."/>
            <person name="Weissenbach J."/>
            <person name="White D.D."/>
            <person name="White J.D."/>
            <person name="Wiley G.B."/>
            <person name="Wincker P."/>
            <person name="Xing Y."/>
            <person name="Yang L."/>
            <person name="Yao Z."/>
            <person name="Ying F."/>
            <person name="Zhai J."/>
            <person name="Zhou L."/>
            <person name="Zuber A."/>
            <person name="Denarie J."/>
            <person name="Dixon R.A."/>
            <person name="May G.D."/>
            <person name="Schwartz D.C."/>
            <person name="Rogers J."/>
            <person name="Quetier F."/>
            <person name="Town C.D."/>
            <person name="Roe B.A."/>
        </authorList>
    </citation>
    <scope>NUCLEOTIDE SEQUENCE [LARGE SCALE GENOMIC DNA]</scope>
    <source>
        <strain evidence="1">A17</strain>
        <strain evidence="2 3">cv. Jemalong A17</strain>
    </source>
</reference>
<evidence type="ECO:0000313" key="3">
    <source>
        <dbReference type="Proteomes" id="UP000002051"/>
    </source>
</evidence>
<keyword evidence="1" id="KW-0687">Ribonucleoprotein</keyword>
<dbReference type="AlphaFoldDB" id="G7KG02"/>
<dbReference type="STRING" id="3880.G7KG02"/>
<dbReference type="Proteomes" id="UP000002051">
    <property type="component" value="Chromosome 5"/>
</dbReference>
<protein>
    <submittedName>
        <fullName evidence="1">H/ACA ribonucleoprotein complex subunit 2, putative</fullName>
    </submittedName>
</protein>
<organism evidence="1 3">
    <name type="scientific">Medicago truncatula</name>
    <name type="common">Barrel medic</name>
    <name type="synonym">Medicago tribuloides</name>
    <dbReference type="NCBI Taxonomy" id="3880"/>
    <lineage>
        <taxon>Eukaryota</taxon>
        <taxon>Viridiplantae</taxon>
        <taxon>Streptophyta</taxon>
        <taxon>Embryophyta</taxon>
        <taxon>Tracheophyta</taxon>
        <taxon>Spermatophyta</taxon>
        <taxon>Magnoliopsida</taxon>
        <taxon>eudicotyledons</taxon>
        <taxon>Gunneridae</taxon>
        <taxon>Pentapetalae</taxon>
        <taxon>rosids</taxon>
        <taxon>fabids</taxon>
        <taxon>Fabales</taxon>
        <taxon>Fabaceae</taxon>
        <taxon>Papilionoideae</taxon>
        <taxon>50 kb inversion clade</taxon>
        <taxon>NPAAA clade</taxon>
        <taxon>Hologalegina</taxon>
        <taxon>IRL clade</taxon>
        <taxon>Trifolieae</taxon>
        <taxon>Medicago</taxon>
    </lineage>
</organism>
<evidence type="ECO:0000313" key="1">
    <source>
        <dbReference type="EMBL" id="AES99189.1"/>
    </source>
</evidence>
<accession>G7KG02</accession>
<dbReference type="EnsemblPlants" id="AES99189">
    <property type="protein sequence ID" value="AES99189"/>
    <property type="gene ID" value="MTR_5g077600"/>
</dbReference>
<proteinExistence type="predicted"/>
<gene>
    <name evidence="1" type="ordered locus">MTR_5g077600</name>
</gene>
<dbReference type="PaxDb" id="3880-AES99189"/>
<reference evidence="2" key="3">
    <citation type="submission" date="2015-04" db="UniProtKB">
        <authorList>
            <consortium name="EnsemblPlants"/>
        </authorList>
    </citation>
    <scope>IDENTIFICATION</scope>
    <source>
        <strain evidence="2">cv. Jemalong A17</strain>
    </source>
</reference>
<dbReference type="GO" id="GO:1990904">
    <property type="term" value="C:ribonucleoprotein complex"/>
    <property type="evidence" value="ECO:0007669"/>
    <property type="project" value="UniProtKB-KW"/>
</dbReference>
<evidence type="ECO:0000313" key="2">
    <source>
        <dbReference type="EnsemblPlants" id="AES99189"/>
    </source>
</evidence>
<dbReference type="HOGENOM" id="CLU_2743840_0_0_1"/>
<sequence>MGSDLVLEEKERKKILLAPASVDLATAGATKRPKCCVLVMTRPLKGELSQDVQENNREKDECAFEMIILTE</sequence>